<keyword evidence="12 14" id="KW-0627">Porphyrin biosynthesis</keyword>
<feature type="domain" description="Radical SAM core" evidence="17">
    <location>
        <begin position="49"/>
        <end position="290"/>
    </location>
</feature>
<evidence type="ECO:0000256" key="3">
    <source>
        <dbReference type="ARBA" id="ARBA00005493"/>
    </source>
</evidence>
<organism evidence="18 19">
    <name type="scientific">Wenxinia saemankumensis</name>
    <dbReference type="NCBI Taxonomy" id="1447782"/>
    <lineage>
        <taxon>Bacteria</taxon>
        <taxon>Pseudomonadati</taxon>
        <taxon>Pseudomonadota</taxon>
        <taxon>Alphaproteobacteria</taxon>
        <taxon>Rhodobacterales</taxon>
        <taxon>Roseobacteraceae</taxon>
        <taxon>Wenxinia</taxon>
    </lineage>
</organism>
<keyword evidence="7 14" id="KW-0949">S-adenosyl-L-methionine</keyword>
<comment type="pathway">
    <text evidence="2 14">Porphyrin-containing compound metabolism; protoporphyrin-IX biosynthesis; protoporphyrinogen-IX from coproporphyrinogen-III (AdoMet route): step 1/1.</text>
</comment>
<evidence type="ECO:0000256" key="7">
    <source>
        <dbReference type="ARBA" id="ARBA00022691"/>
    </source>
</evidence>
<dbReference type="RefSeq" id="WP_073327756.1">
    <property type="nucleotide sequence ID" value="NZ_FQYO01000002.1"/>
</dbReference>
<feature type="binding site" evidence="16">
    <location>
        <position position="71"/>
    </location>
    <ligand>
        <name>[4Fe-4S] cluster</name>
        <dbReference type="ChEBI" id="CHEBI:49883"/>
        <note>4Fe-4S-S-AdoMet</note>
    </ligand>
</feature>
<dbReference type="GO" id="GO:0051989">
    <property type="term" value="F:coproporphyrinogen dehydrogenase activity"/>
    <property type="evidence" value="ECO:0007669"/>
    <property type="project" value="UniProtKB-EC"/>
</dbReference>
<evidence type="ECO:0000256" key="10">
    <source>
        <dbReference type="ARBA" id="ARBA00023004"/>
    </source>
</evidence>
<sequence>MTQDTAVTPSSLRAALLTARVPRYTSYPPADRFGDRVGPAEGDAWLRAVPEGAEVSLYVHVPFCRRLCWFCACRTQGTRTDAPLDRYLDHLEREIAAVRGRLAPVRISALHLGGGTPTLLSADRLDRLGAMLRAAFPIDAATEVSVEIDPTECDGHRLDALMRMGLSRASIGVQDFDPVVQASIGRRQGLDETERAVAGLRARGVRSVNVDLLYGLPHQTLPRLARTLAAIVRLAPERIALYGYAHVPWVARRQKLIPEAALPDPVQRLALAEAAREILTSSGYDAVGIDHFARPGDGLARAAAEGRLHRNFQGYTTDAAGTLIGLGASAISRYAQGYLQNAAATDAWQKALEEGDLPVARGIALTPVDRTIAAIIESLMCYGRVDLAALPDETRPWAREMALAALTLYPGAGELAGQVLRLNDFAAARLVAAVFDPGSGRGGPRYSQAS</sequence>
<evidence type="ECO:0000256" key="4">
    <source>
        <dbReference type="ARBA" id="ARBA00011245"/>
    </source>
</evidence>
<feature type="binding site" evidence="16">
    <location>
        <position position="68"/>
    </location>
    <ligand>
        <name>[4Fe-4S] cluster</name>
        <dbReference type="ChEBI" id="CHEBI:49883"/>
        <note>4Fe-4S-S-AdoMet</note>
    </ligand>
</feature>
<comment type="similarity">
    <text evidence="3 14">Belongs to the anaerobic coproporphyrinogen-III oxidase family.</text>
</comment>
<dbReference type="AlphaFoldDB" id="A0A1M6CRB5"/>
<protein>
    <recommendedName>
        <fullName evidence="14">Coproporphyrinogen-III oxidase</fullName>
        <ecNumber evidence="14">1.3.98.3</ecNumber>
    </recommendedName>
</protein>
<dbReference type="Gene3D" id="3.20.20.70">
    <property type="entry name" value="Aldolase class I"/>
    <property type="match status" value="1"/>
</dbReference>
<feature type="binding site" evidence="15">
    <location>
        <position position="174"/>
    </location>
    <ligand>
        <name>S-adenosyl-L-methionine</name>
        <dbReference type="ChEBI" id="CHEBI:59789"/>
        <label>2</label>
    </ligand>
</feature>
<dbReference type="PANTHER" id="PTHR13932:SF6">
    <property type="entry name" value="OXYGEN-INDEPENDENT COPROPORPHYRINOGEN III OXIDASE"/>
    <property type="match status" value="1"/>
</dbReference>
<keyword evidence="8 14" id="KW-0479">Metal-binding</keyword>
<dbReference type="GO" id="GO:0046872">
    <property type="term" value="F:metal ion binding"/>
    <property type="evidence" value="ECO:0007669"/>
    <property type="project" value="UniProtKB-KW"/>
</dbReference>
<feature type="binding site" evidence="16">
    <location>
        <position position="64"/>
    </location>
    <ligand>
        <name>[4Fe-4S] cluster</name>
        <dbReference type="ChEBI" id="CHEBI:49883"/>
        <note>4Fe-4S-S-AdoMet</note>
    </ligand>
</feature>
<dbReference type="InterPro" id="IPR007197">
    <property type="entry name" value="rSAM"/>
</dbReference>
<evidence type="ECO:0000313" key="18">
    <source>
        <dbReference type="EMBL" id="SHI63499.1"/>
    </source>
</evidence>
<dbReference type="SMART" id="SM00729">
    <property type="entry name" value="Elp3"/>
    <property type="match status" value="1"/>
</dbReference>
<feature type="binding site" evidence="15">
    <location>
        <position position="211"/>
    </location>
    <ligand>
        <name>S-adenosyl-L-methionine</name>
        <dbReference type="ChEBI" id="CHEBI:59789"/>
        <label>2</label>
    </ligand>
</feature>
<dbReference type="GO" id="GO:0004109">
    <property type="term" value="F:coproporphyrinogen oxidase activity"/>
    <property type="evidence" value="ECO:0007669"/>
    <property type="project" value="InterPro"/>
</dbReference>
<dbReference type="SUPFAM" id="SSF102114">
    <property type="entry name" value="Radical SAM enzymes"/>
    <property type="match status" value="1"/>
</dbReference>
<dbReference type="InterPro" id="IPR006638">
    <property type="entry name" value="Elp3/MiaA/NifB-like_rSAM"/>
</dbReference>
<feature type="binding site" evidence="15">
    <location>
        <position position="245"/>
    </location>
    <ligand>
        <name>S-adenosyl-L-methionine</name>
        <dbReference type="ChEBI" id="CHEBI:59789"/>
        <label>2</label>
    </ligand>
</feature>
<comment type="catalytic activity">
    <reaction evidence="13 14">
        <text>coproporphyrinogen III + 2 S-adenosyl-L-methionine = protoporphyrinogen IX + 2 5'-deoxyadenosine + 2 L-methionine + 2 CO2</text>
        <dbReference type="Rhea" id="RHEA:15425"/>
        <dbReference type="ChEBI" id="CHEBI:16526"/>
        <dbReference type="ChEBI" id="CHEBI:17319"/>
        <dbReference type="ChEBI" id="CHEBI:57307"/>
        <dbReference type="ChEBI" id="CHEBI:57309"/>
        <dbReference type="ChEBI" id="CHEBI:57844"/>
        <dbReference type="ChEBI" id="CHEBI:59789"/>
        <dbReference type="EC" id="1.3.98.3"/>
    </reaction>
</comment>
<evidence type="ECO:0000256" key="15">
    <source>
        <dbReference type="PIRSR" id="PIRSR000167-1"/>
    </source>
</evidence>
<dbReference type="InterPro" id="IPR034505">
    <property type="entry name" value="Coproporphyrinogen-III_oxidase"/>
</dbReference>
<dbReference type="OrthoDB" id="9808022at2"/>
<evidence type="ECO:0000256" key="14">
    <source>
        <dbReference type="PIRNR" id="PIRNR000167"/>
    </source>
</evidence>
<name>A0A1M6CRB5_9RHOB</name>
<feature type="binding site" evidence="15">
    <location>
        <position position="186"/>
    </location>
    <ligand>
        <name>S-adenosyl-L-methionine</name>
        <dbReference type="ChEBI" id="CHEBI:59789"/>
        <label>2</label>
    </ligand>
</feature>
<reference evidence="18 19" key="1">
    <citation type="submission" date="2016-11" db="EMBL/GenBank/DDBJ databases">
        <authorList>
            <person name="Jaros S."/>
            <person name="Januszkiewicz K."/>
            <person name="Wedrychowicz H."/>
        </authorList>
    </citation>
    <scope>NUCLEOTIDE SEQUENCE [LARGE SCALE GENOMIC DNA]</scope>
    <source>
        <strain evidence="18 19">DSM 100565</strain>
    </source>
</reference>
<feature type="binding site" evidence="15">
    <location>
        <begin position="70"/>
        <end position="72"/>
    </location>
    <ligand>
        <name>S-adenosyl-L-methionine</name>
        <dbReference type="ChEBI" id="CHEBI:59789"/>
        <label>2</label>
    </ligand>
</feature>
<dbReference type="CDD" id="cd01335">
    <property type="entry name" value="Radical_SAM"/>
    <property type="match status" value="1"/>
</dbReference>
<feature type="binding site" evidence="15">
    <location>
        <position position="147"/>
    </location>
    <ligand>
        <name>S-adenosyl-L-methionine</name>
        <dbReference type="ChEBI" id="CHEBI:59789"/>
        <label>1</label>
    </ligand>
</feature>
<evidence type="ECO:0000256" key="9">
    <source>
        <dbReference type="ARBA" id="ARBA00023002"/>
    </source>
</evidence>
<keyword evidence="9 14" id="KW-0560">Oxidoreductase</keyword>
<dbReference type="Proteomes" id="UP000184292">
    <property type="component" value="Unassembled WGS sequence"/>
</dbReference>
<feature type="binding site" evidence="15">
    <location>
        <position position="58"/>
    </location>
    <ligand>
        <name>S-adenosyl-L-methionine</name>
        <dbReference type="ChEBI" id="CHEBI:59789"/>
        <label>1</label>
    </ligand>
</feature>
<gene>
    <name evidence="18" type="ORF">SAMN05444417_1323</name>
</gene>
<comment type="subunit">
    <text evidence="4">Monomer.</text>
</comment>
<dbReference type="NCBIfam" id="TIGR00538">
    <property type="entry name" value="hemN"/>
    <property type="match status" value="1"/>
</dbReference>
<keyword evidence="5 14" id="KW-0004">4Fe-4S</keyword>
<dbReference type="PIRSF" id="PIRSF000167">
    <property type="entry name" value="HemN"/>
    <property type="match status" value="1"/>
</dbReference>
<keyword evidence="10 14" id="KW-0408">Iron</keyword>
<evidence type="ECO:0000256" key="6">
    <source>
        <dbReference type="ARBA" id="ARBA00022490"/>
    </source>
</evidence>
<proteinExistence type="inferred from homology"/>
<dbReference type="InterPro" id="IPR013785">
    <property type="entry name" value="Aldolase_TIM"/>
</dbReference>
<feature type="binding site" evidence="15">
    <location>
        <position position="114"/>
    </location>
    <ligand>
        <name>S-adenosyl-L-methionine</name>
        <dbReference type="ChEBI" id="CHEBI:59789"/>
        <label>1</label>
    </ligand>
</feature>
<dbReference type="UniPathway" id="UPA00251">
    <property type="reaction ID" value="UER00323"/>
</dbReference>
<dbReference type="GO" id="GO:0005737">
    <property type="term" value="C:cytoplasm"/>
    <property type="evidence" value="ECO:0007669"/>
    <property type="project" value="UniProtKB-SubCell"/>
</dbReference>
<dbReference type="GO" id="GO:0051539">
    <property type="term" value="F:4 iron, 4 sulfur cluster binding"/>
    <property type="evidence" value="ECO:0007669"/>
    <property type="project" value="UniProtKB-KW"/>
</dbReference>
<comment type="subcellular location">
    <subcellularLocation>
        <location evidence="1 14">Cytoplasm</location>
    </subcellularLocation>
</comment>
<dbReference type="GO" id="GO:0006782">
    <property type="term" value="P:protoporphyrinogen IX biosynthetic process"/>
    <property type="evidence" value="ECO:0007669"/>
    <property type="project" value="UniProtKB-UniPathway"/>
</dbReference>
<dbReference type="STRING" id="1447782.SAMN05444417_1323"/>
<evidence type="ECO:0000256" key="2">
    <source>
        <dbReference type="ARBA" id="ARBA00004785"/>
    </source>
</evidence>
<dbReference type="PROSITE" id="PS51918">
    <property type="entry name" value="RADICAL_SAM"/>
    <property type="match status" value="1"/>
</dbReference>
<evidence type="ECO:0000256" key="11">
    <source>
        <dbReference type="ARBA" id="ARBA00023014"/>
    </source>
</evidence>
<accession>A0A1M6CRB5</accession>
<dbReference type="InterPro" id="IPR004558">
    <property type="entry name" value="Coprogen_oxidase_HemN"/>
</dbReference>
<dbReference type="SFLD" id="SFLDS00029">
    <property type="entry name" value="Radical_SAM"/>
    <property type="match status" value="1"/>
</dbReference>
<dbReference type="EMBL" id="FQYO01000002">
    <property type="protein sequence ID" value="SHI63499.1"/>
    <property type="molecule type" value="Genomic_DNA"/>
</dbReference>
<evidence type="ECO:0000256" key="8">
    <source>
        <dbReference type="ARBA" id="ARBA00022723"/>
    </source>
</evidence>
<keyword evidence="19" id="KW-1185">Reference proteome</keyword>
<evidence type="ECO:0000256" key="16">
    <source>
        <dbReference type="PIRSR" id="PIRSR000167-2"/>
    </source>
</evidence>
<dbReference type="Pfam" id="PF04055">
    <property type="entry name" value="Radical_SAM"/>
    <property type="match status" value="1"/>
</dbReference>
<evidence type="ECO:0000313" key="19">
    <source>
        <dbReference type="Proteomes" id="UP000184292"/>
    </source>
</evidence>
<keyword evidence="6 14" id="KW-0963">Cytoplasm</keyword>
<dbReference type="PANTHER" id="PTHR13932">
    <property type="entry name" value="COPROPORPHYRINIGEN III OXIDASE"/>
    <property type="match status" value="1"/>
</dbReference>
<feature type="binding site" evidence="15">
    <location>
        <begin position="115"/>
        <end position="116"/>
    </location>
    <ligand>
        <name>S-adenosyl-L-methionine</name>
        <dbReference type="ChEBI" id="CHEBI:59789"/>
        <label>2</label>
    </ligand>
</feature>
<evidence type="ECO:0000256" key="1">
    <source>
        <dbReference type="ARBA" id="ARBA00004496"/>
    </source>
</evidence>
<evidence type="ECO:0000256" key="13">
    <source>
        <dbReference type="ARBA" id="ARBA00048321"/>
    </source>
</evidence>
<evidence type="ECO:0000256" key="12">
    <source>
        <dbReference type="ARBA" id="ARBA00023244"/>
    </source>
</evidence>
<feature type="binding site" evidence="15">
    <location>
        <position position="331"/>
    </location>
    <ligand>
        <name>S-adenosyl-L-methionine</name>
        <dbReference type="ChEBI" id="CHEBI:59789"/>
        <label>1</label>
    </ligand>
</feature>
<dbReference type="InterPro" id="IPR058240">
    <property type="entry name" value="rSAM_sf"/>
</dbReference>
<keyword evidence="11 14" id="KW-0411">Iron-sulfur</keyword>
<dbReference type="SFLD" id="SFLDG01065">
    <property type="entry name" value="anaerobic_coproporphyrinogen-I"/>
    <property type="match status" value="1"/>
</dbReference>
<comment type="cofactor">
    <cofactor evidence="14 16">
        <name>[4Fe-4S] cluster</name>
        <dbReference type="ChEBI" id="CHEBI:49883"/>
    </cofactor>
    <text evidence="14 16">Binds 1 [4Fe-4S] cluster. The cluster is coordinated with 3 cysteines and an exchangeable S-adenosyl-L-methionine.</text>
</comment>
<dbReference type="EC" id="1.3.98.3" evidence="14"/>
<evidence type="ECO:0000259" key="17">
    <source>
        <dbReference type="PROSITE" id="PS51918"/>
    </source>
</evidence>
<evidence type="ECO:0000256" key="5">
    <source>
        <dbReference type="ARBA" id="ARBA00022485"/>
    </source>
</evidence>